<feature type="compositionally biased region" description="Basic residues" evidence="1">
    <location>
        <begin position="108"/>
        <end position="118"/>
    </location>
</feature>
<name>A0A4R1HKF0_PSEEN</name>
<evidence type="ECO:0000256" key="1">
    <source>
        <dbReference type="SAM" id="MobiDB-lite"/>
    </source>
</evidence>
<dbReference type="Proteomes" id="UP000295560">
    <property type="component" value="Unassembled WGS sequence"/>
</dbReference>
<dbReference type="EMBL" id="SMFZ01000002">
    <property type="protein sequence ID" value="TCK21521.1"/>
    <property type="molecule type" value="Genomic_DNA"/>
</dbReference>
<comment type="caution">
    <text evidence="2">The sequence shown here is derived from an EMBL/GenBank/DDBJ whole genome shotgun (WGS) entry which is preliminary data.</text>
</comment>
<dbReference type="AlphaFoldDB" id="A0A4R1HKF0"/>
<sequence>MVARRGRRAACRSVCSPFRSPRRRRRPAPRPPPVYGTSGSGRGWTGVRRLCGRRGSWRPASPRPGVPSPVRRPARRLPCTRRLPCARRPPRGPRHGVPRLAASERQRARQPRRARCRAHGPSTPPARRRWTSVRSCPTSHSSLLRRGRVARCRCPAPRPAIRSPVRRGAVPAYRSDPVHCRAASRPPSSRGDAASPSGRWATPRREWTRSPVDRMVCPRVSRRPEPDRTGHDVIDARQRRRRRQGPGQAAFPGRPSASVDRRRRLIRTVLSRLLRAGHRSRDG</sequence>
<proteinExistence type="predicted"/>
<feature type="compositionally biased region" description="Polar residues" evidence="1">
    <location>
        <begin position="132"/>
        <end position="142"/>
    </location>
</feature>
<feature type="compositionally biased region" description="Basic and acidic residues" evidence="1">
    <location>
        <begin position="203"/>
        <end position="212"/>
    </location>
</feature>
<feature type="region of interest" description="Disordered" evidence="1">
    <location>
        <begin position="1"/>
        <end position="142"/>
    </location>
</feature>
<feature type="region of interest" description="Disordered" evidence="1">
    <location>
        <begin position="156"/>
        <end position="263"/>
    </location>
</feature>
<accession>A0A4R1HKF0</accession>
<feature type="compositionally biased region" description="Basic residues" evidence="1">
    <location>
        <begin position="1"/>
        <end position="10"/>
    </location>
</feature>
<organism evidence="2 3">
    <name type="scientific">Pseudonocardia endophytica</name>
    <dbReference type="NCBI Taxonomy" id="401976"/>
    <lineage>
        <taxon>Bacteria</taxon>
        <taxon>Bacillati</taxon>
        <taxon>Actinomycetota</taxon>
        <taxon>Actinomycetes</taxon>
        <taxon>Pseudonocardiales</taxon>
        <taxon>Pseudonocardiaceae</taxon>
        <taxon>Pseudonocardia</taxon>
    </lineage>
</organism>
<evidence type="ECO:0000313" key="2">
    <source>
        <dbReference type="EMBL" id="TCK21521.1"/>
    </source>
</evidence>
<feature type="compositionally biased region" description="Basic and acidic residues" evidence="1">
    <location>
        <begin position="222"/>
        <end position="237"/>
    </location>
</feature>
<keyword evidence="3" id="KW-1185">Reference proteome</keyword>
<evidence type="ECO:0000313" key="3">
    <source>
        <dbReference type="Proteomes" id="UP000295560"/>
    </source>
</evidence>
<gene>
    <name evidence="2" type="ORF">EV378_5509</name>
</gene>
<feature type="compositionally biased region" description="Basic residues" evidence="1">
    <location>
        <begin position="72"/>
        <end position="97"/>
    </location>
</feature>
<protein>
    <submittedName>
        <fullName evidence="2">Uncharacterized protein</fullName>
    </submittedName>
</protein>
<reference evidence="2 3" key="1">
    <citation type="submission" date="2019-03" db="EMBL/GenBank/DDBJ databases">
        <title>Sequencing the genomes of 1000 actinobacteria strains.</title>
        <authorList>
            <person name="Klenk H.-P."/>
        </authorList>
    </citation>
    <scope>NUCLEOTIDE SEQUENCE [LARGE SCALE GENOMIC DNA]</scope>
    <source>
        <strain evidence="2 3">DSM 44969</strain>
    </source>
</reference>